<dbReference type="NCBIfam" id="TIGR01930">
    <property type="entry name" value="AcCoA-C-Actrans"/>
    <property type="match status" value="1"/>
</dbReference>
<evidence type="ECO:0000256" key="3">
    <source>
        <dbReference type="ARBA" id="ARBA00022679"/>
    </source>
</evidence>
<dbReference type="InterPro" id="IPR020615">
    <property type="entry name" value="Thiolase_acyl_enz_int_AS"/>
</dbReference>
<dbReference type="GO" id="GO:0003985">
    <property type="term" value="F:acetyl-CoA C-acetyltransferase activity"/>
    <property type="evidence" value="ECO:0007669"/>
    <property type="project" value="TreeGrafter"/>
</dbReference>
<dbReference type="STRING" id="34508.A0A4U8UXU3"/>
<protein>
    <recommendedName>
        <fullName evidence="11">Thiolase N-terminal domain-containing protein</fullName>
    </recommendedName>
</protein>
<dbReference type="Gene3D" id="3.40.47.10">
    <property type="match status" value="2"/>
</dbReference>
<organism evidence="9 10">
    <name type="scientific">Steinernema carpocapsae</name>
    <name type="common">Entomopathogenic nematode</name>
    <dbReference type="NCBI Taxonomy" id="34508"/>
    <lineage>
        <taxon>Eukaryota</taxon>
        <taxon>Metazoa</taxon>
        <taxon>Ecdysozoa</taxon>
        <taxon>Nematoda</taxon>
        <taxon>Chromadorea</taxon>
        <taxon>Rhabditida</taxon>
        <taxon>Tylenchina</taxon>
        <taxon>Panagrolaimomorpha</taxon>
        <taxon>Strongyloidoidea</taxon>
        <taxon>Steinernematidae</taxon>
        <taxon>Steinernema</taxon>
    </lineage>
</organism>
<dbReference type="PANTHER" id="PTHR18919">
    <property type="entry name" value="ACETYL-COA C-ACYLTRANSFERASE"/>
    <property type="match status" value="1"/>
</dbReference>
<evidence type="ECO:0000256" key="5">
    <source>
        <dbReference type="PIRSR" id="PIRSR000429-1"/>
    </source>
</evidence>
<evidence type="ECO:0000256" key="6">
    <source>
        <dbReference type="RuleBase" id="RU003557"/>
    </source>
</evidence>
<dbReference type="PROSITE" id="PS00099">
    <property type="entry name" value="THIOLASE_3"/>
    <property type="match status" value="1"/>
</dbReference>
<dbReference type="CDD" id="cd00751">
    <property type="entry name" value="thiolase"/>
    <property type="match status" value="1"/>
</dbReference>
<dbReference type="InterPro" id="IPR020610">
    <property type="entry name" value="Thiolase_AS"/>
</dbReference>
<evidence type="ECO:0000256" key="1">
    <source>
        <dbReference type="ARBA" id="ARBA00005189"/>
    </source>
</evidence>
<keyword evidence="4 6" id="KW-0012">Acyltransferase</keyword>
<dbReference type="FunFam" id="3.40.47.10:FF:000010">
    <property type="entry name" value="Acetyl-CoA acetyltransferase (Thiolase)"/>
    <property type="match status" value="1"/>
</dbReference>
<feature type="active site" description="Proton acceptor" evidence="5">
    <location>
        <position position="350"/>
    </location>
</feature>
<feature type="active site" description="Acyl-thioester intermediate" evidence="5">
    <location>
        <position position="91"/>
    </location>
</feature>
<keyword evidence="3 6" id="KW-0808">Transferase</keyword>
<dbReference type="GO" id="GO:0005739">
    <property type="term" value="C:mitochondrion"/>
    <property type="evidence" value="ECO:0007669"/>
    <property type="project" value="TreeGrafter"/>
</dbReference>
<evidence type="ECO:0000256" key="4">
    <source>
        <dbReference type="ARBA" id="ARBA00023315"/>
    </source>
</evidence>
<dbReference type="Proteomes" id="UP000298663">
    <property type="component" value="Unassembled WGS sequence"/>
</dbReference>
<dbReference type="PIRSF" id="PIRSF000429">
    <property type="entry name" value="Ac-CoA_Ac_transf"/>
    <property type="match status" value="1"/>
</dbReference>
<dbReference type="GO" id="GO:0006635">
    <property type="term" value="P:fatty acid beta-oxidation"/>
    <property type="evidence" value="ECO:0007669"/>
    <property type="project" value="TreeGrafter"/>
</dbReference>
<evidence type="ECO:0000313" key="9">
    <source>
        <dbReference type="EMBL" id="TMS38340.1"/>
    </source>
</evidence>
<dbReference type="InterPro" id="IPR020613">
    <property type="entry name" value="Thiolase_CS"/>
</dbReference>
<dbReference type="EMBL" id="AZBU02000001">
    <property type="protein sequence ID" value="TMS38340.1"/>
    <property type="molecule type" value="Genomic_DNA"/>
</dbReference>
<keyword evidence="10" id="KW-1185">Reference proteome</keyword>
<gene>
    <name evidence="9" type="ORF">L596_005087</name>
</gene>
<feature type="domain" description="Thiolase C-terminal" evidence="8">
    <location>
        <begin position="271"/>
        <end position="393"/>
    </location>
</feature>
<reference evidence="9 10" key="1">
    <citation type="journal article" date="2015" name="Genome Biol.">
        <title>Comparative genomics of Steinernema reveals deeply conserved gene regulatory networks.</title>
        <authorList>
            <person name="Dillman A.R."/>
            <person name="Macchietto M."/>
            <person name="Porter C.F."/>
            <person name="Rogers A."/>
            <person name="Williams B."/>
            <person name="Antoshechkin I."/>
            <person name="Lee M.M."/>
            <person name="Goodwin Z."/>
            <person name="Lu X."/>
            <person name="Lewis E.E."/>
            <person name="Goodrich-Blair H."/>
            <person name="Stock S.P."/>
            <person name="Adams B.J."/>
            <person name="Sternberg P.W."/>
            <person name="Mortazavi A."/>
        </authorList>
    </citation>
    <scope>NUCLEOTIDE SEQUENCE [LARGE SCALE GENOMIC DNA]</scope>
    <source>
        <strain evidence="9 10">ALL</strain>
    </source>
</reference>
<dbReference type="InterPro" id="IPR020617">
    <property type="entry name" value="Thiolase_C"/>
</dbReference>
<dbReference type="OrthoDB" id="5404651at2759"/>
<dbReference type="Pfam" id="PF00108">
    <property type="entry name" value="Thiolase_N"/>
    <property type="match status" value="1"/>
</dbReference>
<sequence>MSKARIFVVGARRTPFGTFGGKLKNQTATNLAEISSRSAIIDGGIDPKNVDHVVMGNVIQSSNDAAYLARHVSLRVGIPDNVPAVTVNRLCGSGFEAIVQGCYQIIAGDSKVVLAGGTESMSQAPFVVRNTRFGTNLGVNYKFEDSLWQGLTDMHIKTPMAMTAERLASLYNISREEVDEFANKSQLRWRLANHAGYFKEEIQPIMQKTKKGDVEFDTDEHPRETTVESLAALKPVFQKDGVVTAGNASGICDGAASLILADEQAVKSLHLTPLARIVGWHTVGCDPSIMGIGPAPAITGLLKKTGVKLEDVDLIEVNEAFAAQTLAVQRELKLDGDRLNVNGGAIALGHPLGASGARISGHLAHELKRRNARYGIGSACIGGGQGIAILFERA</sequence>
<comment type="similarity">
    <text evidence="2 6">Belongs to the thiolase-like superfamily. Thiolase family.</text>
</comment>
<accession>A0A4U8UXU3</accession>
<proteinExistence type="inferred from homology"/>
<evidence type="ECO:0000259" key="8">
    <source>
        <dbReference type="Pfam" id="PF02803"/>
    </source>
</evidence>
<evidence type="ECO:0000313" key="10">
    <source>
        <dbReference type="Proteomes" id="UP000298663"/>
    </source>
</evidence>
<comment type="pathway">
    <text evidence="1">Lipid metabolism.</text>
</comment>
<evidence type="ECO:0000256" key="2">
    <source>
        <dbReference type="ARBA" id="ARBA00010982"/>
    </source>
</evidence>
<feature type="active site" description="Proton acceptor" evidence="5">
    <location>
        <position position="380"/>
    </location>
</feature>
<dbReference type="PROSITE" id="PS00737">
    <property type="entry name" value="THIOLASE_2"/>
    <property type="match status" value="1"/>
</dbReference>
<reference evidence="9 10" key="2">
    <citation type="journal article" date="2019" name="G3 (Bethesda)">
        <title>Hybrid Assembly of the Genome of the Entomopathogenic Nematode Steinernema carpocapsae Identifies the X-Chromosome.</title>
        <authorList>
            <person name="Serra L."/>
            <person name="Macchietto M."/>
            <person name="Macias-Munoz A."/>
            <person name="McGill C.J."/>
            <person name="Rodriguez I.M."/>
            <person name="Rodriguez B."/>
            <person name="Murad R."/>
            <person name="Mortazavi A."/>
        </authorList>
    </citation>
    <scope>NUCLEOTIDE SEQUENCE [LARGE SCALE GENOMIC DNA]</scope>
    <source>
        <strain evidence="9 10">ALL</strain>
    </source>
</reference>
<dbReference type="PROSITE" id="PS00098">
    <property type="entry name" value="THIOLASE_1"/>
    <property type="match status" value="1"/>
</dbReference>
<feature type="domain" description="Thiolase N-terminal" evidence="7">
    <location>
        <begin position="6"/>
        <end position="263"/>
    </location>
</feature>
<dbReference type="InterPro" id="IPR016039">
    <property type="entry name" value="Thiolase-like"/>
</dbReference>
<dbReference type="InterPro" id="IPR020616">
    <property type="entry name" value="Thiolase_N"/>
</dbReference>
<dbReference type="PANTHER" id="PTHR18919:SF107">
    <property type="entry name" value="ACETYL-COA ACETYLTRANSFERASE, CYTOSOLIC"/>
    <property type="match status" value="1"/>
</dbReference>
<comment type="caution">
    <text evidence="9">The sequence shown here is derived from an EMBL/GenBank/DDBJ whole genome shotgun (WGS) entry which is preliminary data.</text>
</comment>
<name>A0A4U8UXU3_STECR</name>
<dbReference type="Pfam" id="PF02803">
    <property type="entry name" value="Thiolase_C"/>
    <property type="match status" value="1"/>
</dbReference>
<dbReference type="AlphaFoldDB" id="A0A4U8UXU3"/>
<dbReference type="SUPFAM" id="SSF53901">
    <property type="entry name" value="Thiolase-like"/>
    <property type="match status" value="2"/>
</dbReference>
<evidence type="ECO:0008006" key="11">
    <source>
        <dbReference type="Google" id="ProtNLM"/>
    </source>
</evidence>
<dbReference type="InterPro" id="IPR002155">
    <property type="entry name" value="Thiolase"/>
</dbReference>
<evidence type="ECO:0000259" key="7">
    <source>
        <dbReference type="Pfam" id="PF00108"/>
    </source>
</evidence>